<dbReference type="GO" id="GO:0005886">
    <property type="term" value="C:plasma membrane"/>
    <property type="evidence" value="ECO:0007669"/>
    <property type="project" value="UniProtKB-SubCell"/>
</dbReference>
<feature type="transmembrane region" description="Helical" evidence="19">
    <location>
        <begin position="174"/>
        <end position="200"/>
    </location>
</feature>
<feature type="transmembrane region" description="Helical" evidence="19">
    <location>
        <begin position="20"/>
        <end position="51"/>
    </location>
</feature>
<dbReference type="eggNOG" id="COG0575">
    <property type="taxonomic scope" value="Bacteria"/>
</dbReference>
<dbReference type="STRING" id="1353537.TP2_09410"/>
<dbReference type="EC" id="2.7.7.41" evidence="6 18"/>
<dbReference type="Pfam" id="PF01148">
    <property type="entry name" value="CTP_transf_1"/>
    <property type="match status" value="1"/>
</dbReference>
<keyword evidence="8" id="KW-1003">Cell membrane</keyword>
<comment type="caution">
    <text evidence="20">The sequence shown here is derived from an EMBL/GenBank/DDBJ whole genome shotgun (WGS) entry which is preliminary data.</text>
</comment>
<proteinExistence type="inferred from homology"/>
<evidence type="ECO:0000256" key="9">
    <source>
        <dbReference type="ARBA" id="ARBA00022516"/>
    </source>
</evidence>
<dbReference type="PROSITE" id="PS01315">
    <property type="entry name" value="CDS"/>
    <property type="match status" value="1"/>
</dbReference>
<feature type="transmembrane region" description="Helical" evidence="19">
    <location>
        <begin position="132"/>
        <end position="153"/>
    </location>
</feature>
<comment type="subcellular location">
    <subcellularLocation>
        <location evidence="2">Cell membrane</location>
        <topology evidence="2">Multi-pass membrane protein</topology>
    </subcellularLocation>
</comment>
<comment type="similarity">
    <text evidence="5 18">Belongs to the CDS family.</text>
</comment>
<dbReference type="OrthoDB" id="9799199at2"/>
<name>A0A074J753_9RHOB</name>
<keyword evidence="17" id="KW-1208">Phospholipid metabolism</keyword>
<evidence type="ECO:0000313" key="20">
    <source>
        <dbReference type="EMBL" id="KEO51685.1"/>
    </source>
</evidence>
<evidence type="ECO:0000256" key="14">
    <source>
        <dbReference type="ARBA" id="ARBA00023098"/>
    </source>
</evidence>
<dbReference type="UniPathway" id="UPA00557">
    <property type="reaction ID" value="UER00614"/>
</dbReference>
<evidence type="ECO:0000256" key="12">
    <source>
        <dbReference type="ARBA" id="ARBA00022695"/>
    </source>
</evidence>
<evidence type="ECO:0000256" key="15">
    <source>
        <dbReference type="ARBA" id="ARBA00023136"/>
    </source>
</evidence>
<keyword evidence="16" id="KW-0594">Phospholipid biosynthesis</keyword>
<dbReference type="Proteomes" id="UP000027432">
    <property type="component" value="Unassembled WGS sequence"/>
</dbReference>
<protein>
    <recommendedName>
        <fullName evidence="7 18">Phosphatidate cytidylyltransferase</fullName>
        <ecNumber evidence="6 18">2.7.7.41</ecNumber>
    </recommendedName>
</protein>
<gene>
    <name evidence="20" type="ORF">TP2_09410</name>
</gene>
<evidence type="ECO:0000256" key="17">
    <source>
        <dbReference type="ARBA" id="ARBA00023264"/>
    </source>
</evidence>
<dbReference type="GO" id="GO:0016024">
    <property type="term" value="P:CDP-diacylglycerol biosynthetic process"/>
    <property type="evidence" value="ECO:0007669"/>
    <property type="project" value="UniProtKB-UniPathway"/>
</dbReference>
<dbReference type="GO" id="GO:0004605">
    <property type="term" value="F:phosphatidate cytidylyltransferase activity"/>
    <property type="evidence" value="ECO:0007669"/>
    <property type="project" value="UniProtKB-EC"/>
</dbReference>
<accession>A0A074J753</accession>
<evidence type="ECO:0000313" key="21">
    <source>
        <dbReference type="Proteomes" id="UP000027432"/>
    </source>
</evidence>
<feature type="transmembrane region" description="Helical" evidence="19">
    <location>
        <begin position="63"/>
        <end position="80"/>
    </location>
</feature>
<evidence type="ECO:0000256" key="19">
    <source>
        <dbReference type="SAM" id="Phobius"/>
    </source>
</evidence>
<dbReference type="AlphaFoldDB" id="A0A074J753"/>
<dbReference type="EMBL" id="AUND01000034">
    <property type="protein sequence ID" value="KEO51685.1"/>
    <property type="molecule type" value="Genomic_DNA"/>
</dbReference>
<evidence type="ECO:0000256" key="5">
    <source>
        <dbReference type="ARBA" id="ARBA00010185"/>
    </source>
</evidence>
<feature type="transmembrane region" description="Helical" evidence="19">
    <location>
        <begin position="109"/>
        <end position="126"/>
    </location>
</feature>
<keyword evidence="12 18" id="KW-0548">Nucleotidyltransferase</keyword>
<comment type="pathway">
    <text evidence="4">Lipid metabolism.</text>
</comment>
<organism evidence="20 21">
    <name type="scientific">Thioclava pacifica DSM 10166</name>
    <dbReference type="NCBI Taxonomy" id="1353537"/>
    <lineage>
        <taxon>Bacteria</taxon>
        <taxon>Pseudomonadati</taxon>
        <taxon>Pseudomonadota</taxon>
        <taxon>Alphaproteobacteria</taxon>
        <taxon>Rhodobacterales</taxon>
        <taxon>Paracoccaceae</taxon>
        <taxon>Thioclava</taxon>
    </lineage>
</organism>
<dbReference type="InterPro" id="IPR000374">
    <property type="entry name" value="PC_trans"/>
</dbReference>
<evidence type="ECO:0000256" key="13">
    <source>
        <dbReference type="ARBA" id="ARBA00022989"/>
    </source>
</evidence>
<evidence type="ECO:0000256" key="1">
    <source>
        <dbReference type="ARBA" id="ARBA00001698"/>
    </source>
</evidence>
<sequence length="265" mass="27001">MSGGSASGKWGDLVPRLASGLAMVVIGIAAIWQGGAIFAGLSVLVTGLMVWELITMLAPGRPGKAVGLGLVAAALLSFVFVIHEPLGLVYLLIVPIVAAIITKGRRGVAAAYSLAIMLTGYGLVALREGAGLGAITWIVAVVVVSDIAGYFVGRTVGGPKFWPKVSPKKTWSGTVAGWIGAAIVGAIFAQLGGGVAMIWISPLLAFAGQLGDIAESAIKRWTGVKDSSSLIPGHGGVLDRFDALTGAVVVLMLISQVMPLPLTGH</sequence>
<dbReference type="PANTHER" id="PTHR46382:SF1">
    <property type="entry name" value="PHOSPHATIDATE CYTIDYLYLTRANSFERASE"/>
    <property type="match status" value="1"/>
</dbReference>
<evidence type="ECO:0000256" key="2">
    <source>
        <dbReference type="ARBA" id="ARBA00004651"/>
    </source>
</evidence>
<evidence type="ECO:0000256" key="6">
    <source>
        <dbReference type="ARBA" id="ARBA00012487"/>
    </source>
</evidence>
<keyword evidence="15 19" id="KW-0472">Membrane</keyword>
<dbReference type="RefSeq" id="WP_038077917.1">
    <property type="nucleotide sequence ID" value="NZ_AUND01000034.1"/>
</dbReference>
<evidence type="ECO:0000256" key="8">
    <source>
        <dbReference type="ARBA" id="ARBA00022475"/>
    </source>
</evidence>
<evidence type="ECO:0000256" key="16">
    <source>
        <dbReference type="ARBA" id="ARBA00023209"/>
    </source>
</evidence>
<evidence type="ECO:0000256" key="3">
    <source>
        <dbReference type="ARBA" id="ARBA00005119"/>
    </source>
</evidence>
<dbReference type="PANTHER" id="PTHR46382">
    <property type="entry name" value="PHOSPHATIDATE CYTIDYLYLTRANSFERASE"/>
    <property type="match status" value="1"/>
</dbReference>
<keyword evidence="13 19" id="KW-1133">Transmembrane helix</keyword>
<evidence type="ECO:0000256" key="4">
    <source>
        <dbReference type="ARBA" id="ARBA00005189"/>
    </source>
</evidence>
<keyword evidence="14" id="KW-0443">Lipid metabolism</keyword>
<keyword evidence="10 18" id="KW-0808">Transferase</keyword>
<keyword evidence="21" id="KW-1185">Reference proteome</keyword>
<keyword evidence="11 18" id="KW-0812">Transmembrane</keyword>
<feature type="transmembrane region" description="Helical" evidence="19">
    <location>
        <begin position="86"/>
        <end position="102"/>
    </location>
</feature>
<evidence type="ECO:0000256" key="10">
    <source>
        <dbReference type="ARBA" id="ARBA00022679"/>
    </source>
</evidence>
<evidence type="ECO:0000256" key="7">
    <source>
        <dbReference type="ARBA" id="ARBA00019373"/>
    </source>
</evidence>
<comment type="catalytic activity">
    <reaction evidence="1 18">
        <text>a 1,2-diacyl-sn-glycero-3-phosphate + CTP + H(+) = a CDP-1,2-diacyl-sn-glycerol + diphosphate</text>
        <dbReference type="Rhea" id="RHEA:16229"/>
        <dbReference type="ChEBI" id="CHEBI:15378"/>
        <dbReference type="ChEBI" id="CHEBI:33019"/>
        <dbReference type="ChEBI" id="CHEBI:37563"/>
        <dbReference type="ChEBI" id="CHEBI:58332"/>
        <dbReference type="ChEBI" id="CHEBI:58608"/>
        <dbReference type="EC" id="2.7.7.41"/>
    </reaction>
</comment>
<evidence type="ECO:0000256" key="11">
    <source>
        <dbReference type="ARBA" id="ARBA00022692"/>
    </source>
</evidence>
<reference evidence="20 21" key="1">
    <citation type="submission" date="2013-07" db="EMBL/GenBank/DDBJ databases">
        <title>Thioclava pacifica DSM 10166 Genome Sequencing.</title>
        <authorList>
            <person name="Lai Q."/>
            <person name="Shao Z."/>
        </authorList>
    </citation>
    <scope>NUCLEOTIDE SEQUENCE [LARGE SCALE GENOMIC DNA]</scope>
    <source>
        <strain evidence="20 21">DSM 10166</strain>
    </source>
</reference>
<comment type="pathway">
    <text evidence="3 18">Phospholipid metabolism; CDP-diacylglycerol biosynthesis; CDP-diacylglycerol from sn-glycerol 3-phosphate: step 3/3.</text>
</comment>
<keyword evidence="9" id="KW-0444">Lipid biosynthesis</keyword>
<evidence type="ECO:0000256" key="18">
    <source>
        <dbReference type="RuleBase" id="RU003938"/>
    </source>
</evidence>